<evidence type="ECO:0000313" key="2">
    <source>
        <dbReference type="EMBL" id="KRS19540.1"/>
    </source>
</evidence>
<evidence type="ECO:0008006" key="6">
    <source>
        <dbReference type="Google" id="ProtNLM"/>
    </source>
</evidence>
<dbReference type="Pfam" id="PF03640">
    <property type="entry name" value="Lipoprotein_15"/>
    <property type="match status" value="2"/>
</dbReference>
<accession>A0A0T5PF09</accession>
<reference evidence="3 5" key="2">
    <citation type="submission" date="2018-08" db="EMBL/GenBank/DDBJ databases">
        <title>Genetic Globetrotter - A new plasmid hitch-hiking vast phylogenetic and geographic distances.</title>
        <authorList>
            <person name="Vollmers J."/>
            <person name="Petersen J."/>
        </authorList>
    </citation>
    <scope>NUCLEOTIDE SEQUENCE [LARGE SCALE GENOMIC DNA]</scope>
    <source>
        <strain evidence="3 5">DSM 26383</strain>
    </source>
</reference>
<dbReference type="PANTHER" id="PTHR39335">
    <property type="entry name" value="BLL4220 PROTEIN"/>
    <property type="match status" value="1"/>
</dbReference>
<keyword evidence="4" id="KW-1185">Reference proteome</keyword>
<dbReference type="InterPro" id="IPR005297">
    <property type="entry name" value="Lipoprotein_repeat"/>
</dbReference>
<name>A0A0T5PF09_9RHOB</name>
<keyword evidence="1" id="KW-0732">Signal</keyword>
<evidence type="ECO:0000313" key="4">
    <source>
        <dbReference type="Proteomes" id="UP000051401"/>
    </source>
</evidence>
<protein>
    <recommendedName>
        <fullName evidence="6">Lipoprotein</fullName>
    </recommendedName>
</protein>
<evidence type="ECO:0000313" key="5">
    <source>
        <dbReference type="Proteomes" id="UP000325785"/>
    </source>
</evidence>
<feature type="signal peptide" evidence="1">
    <location>
        <begin position="1"/>
        <end position="21"/>
    </location>
</feature>
<dbReference type="KEGG" id="rid:RIdsm_04975"/>
<evidence type="ECO:0000256" key="1">
    <source>
        <dbReference type="SAM" id="SignalP"/>
    </source>
</evidence>
<reference evidence="2 4" key="1">
    <citation type="submission" date="2015-04" db="EMBL/GenBank/DDBJ databases">
        <title>The draft genome sequence of Roseovarius indicus B108T.</title>
        <authorList>
            <person name="Li G."/>
            <person name="Lai Q."/>
            <person name="Shao Z."/>
            <person name="Yan P."/>
        </authorList>
    </citation>
    <scope>NUCLEOTIDE SEQUENCE [LARGE SCALE GENOMIC DNA]</scope>
    <source>
        <strain evidence="2 4">B108</strain>
    </source>
</reference>
<dbReference type="EMBL" id="CP031598">
    <property type="protein sequence ID" value="QEW29133.1"/>
    <property type="molecule type" value="Genomic_DNA"/>
</dbReference>
<dbReference type="Proteomes" id="UP000051401">
    <property type="component" value="Unassembled WGS sequence"/>
</dbReference>
<evidence type="ECO:0000313" key="3">
    <source>
        <dbReference type="EMBL" id="QEW29133.1"/>
    </source>
</evidence>
<dbReference type="GO" id="GO:0043448">
    <property type="term" value="P:alkane catabolic process"/>
    <property type="evidence" value="ECO:0007669"/>
    <property type="project" value="TreeGrafter"/>
</dbReference>
<proteinExistence type="predicted"/>
<dbReference type="Proteomes" id="UP000325785">
    <property type="component" value="Chromosome"/>
</dbReference>
<dbReference type="OrthoDB" id="9800666at2"/>
<dbReference type="PATRIC" id="fig|540747.5.peg.296"/>
<sequence>MKVLTLIAATALTLTAGAAVAGDYGHYNGYKTQSAYKSQKTYKAQKSYEAAPTKVSLKIVTDNNDRTLYIFDNDSRGASNCYGGCATDWPPYYAPADATPYGHYSVIQRSDGTYQWAWKGWPLYYWDGDKYPGDRGGDGIGGVWHIVHR</sequence>
<organism evidence="2 4">
    <name type="scientific">Roseovarius indicus</name>
    <dbReference type="NCBI Taxonomy" id="540747"/>
    <lineage>
        <taxon>Bacteria</taxon>
        <taxon>Pseudomonadati</taxon>
        <taxon>Pseudomonadota</taxon>
        <taxon>Alphaproteobacteria</taxon>
        <taxon>Rhodobacterales</taxon>
        <taxon>Roseobacteraceae</taxon>
        <taxon>Roseovarius</taxon>
    </lineage>
</organism>
<dbReference type="RefSeq" id="WP_057812537.1">
    <property type="nucleotide sequence ID" value="NZ_CP031598.1"/>
</dbReference>
<dbReference type="AlphaFoldDB" id="A0A0T5PF09"/>
<feature type="chain" id="PRO_5010437609" description="Lipoprotein" evidence="1">
    <location>
        <begin position="22"/>
        <end position="149"/>
    </location>
</feature>
<dbReference type="PANTHER" id="PTHR39335:SF1">
    <property type="entry name" value="BLL4220 PROTEIN"/>
    <property type="match status" value="1"/>
</dbReference>
<gene>
    <name evidence="3" type="ORF">RIdsm_04975</name>
    <name evidence="2" type="ORF">XM52_01470</name>
</gene>
<dbReference type="EMBL" id="LAXI01000001">
    <property type="protein sequence ID" value="KRS19540.1"/>
    <property type="molecule type" value="Genomic_DNA"/>
</dbReference>